<proteinExistence type="predicted"/>
<reference evidence="2" key="1">
    <citation type="submission" date="2020-02" db="EMBL/GenBank/DDBJ databases">
        <authorList>
            <person name="Meier V. D."/>
        </authorList>
    </citation>
    <scope>NUCLEOTIDE SEQUENCE</scope>
    <source>
        <strain evidence="2">AVDCRST_MAG92</strain>
    </source>
</reference>
<dbReference type="SUPFAM" id="SSF53254">
    <property type="entry name" value="Phosphoglycerate mutase-like"/>
    <property type="match status" value="1"/>
</dbReference>
<dbReference type="GO" id="GO:0005737">
    <property type="term" value="C:cytoplasm"/>
    <property type="evidence" value="ECO:0007669"/>
    <property type="project" value="InterPro"/>
</dbReference>
<name>A0A6J4K8V4_9CYAN</name>
<dbReference type="InterPro" id="IPR013078">
    <property type="entry name" value="His_Pase_superF_clade-1"/>
</dbReference>
<dbReference type="InterPro" id="IPR029033">
    <property type="entry name" value="His_PPase_superfam"/>
</dbReference>
<dbReference type="NCBIfam" id="TIGR00249">
    <property type="entry name" value="sixA"/>
    <property type="match status" value="1"/>
</dbReference>
<dbReference type="AlphaFoldDB" id="A0A6J4K8V4"/>
<protein>
    <submittedName>
        <fullName evidence="2">Phosphohistidine phosphatase SixA</fullName>
    </submittedName>
</protein>
<organism evidence="2">
    <name type="scientific">uncultured Coleofasciculus sp</name>
    <dbReference type="NCBI Taxonomy" id="1267456"/>
    <lineage>
        <taxon>Bacteria</taxon>
        <taxon>Bacillati</taxon>
        <taxon>Cyanobacteriota</taxon>
        <taxon>Cyanophyceae</taxon>
        <taxon>Coleofasciculales</taxon>
        <taxon>Coleofasciculaceae</taxon>
        <taxon>Coleofasciculus</taxon>
        <taxon>environmental samples</taxon>
    </lineage>
</organism>
<gene>
    <name evidence="2" type="ORF">AVDCRST_MAG92-4973</name>
</gene>
<sequence length="165" mass="18612">MELYLIRHGIAAAKDAYDKDEERPLTDEGRKKTRQVAKQLGDRKLHFDLILTSPLVRARETATILQDIGLSSQIEEITSLAPDGNIQDWISWLQAWQQNHPGDRCLALVGHQPDLGNWAETLVWGNAQEKLLLKKSGVIGLKLPETETPIGRSELFLLTSPKWLL</sequence>
<feature type="binding site" evidence="1">
    <location>
        <position position="57"/>
    </location>
    <ligand>
        <name>substrate</name>
    </ligand>
</feature>
<dbReference type="CDD" id="cd07067">
    <property type="entry name" value="HP_PGM_like"/>
    <property type="match status" value="1"/>
</dbReference>
<dbReference type="GO" id="GO:0101006">
    <property type="term" value="F:protein histidine phosphatase activity"/>
    <property type="evidence" value="ECO:0007669"/>
    <property type="project" value="InterPro"/>
</dbReference>
<dbReference type="InterPro" id="IPR004449">
    <property type="entry name" value="SixA"/>
</dbReference>
<dbReference type="Gene3D" id="3.40.50.1240">
    <property type="entry name" value="Phosphoglycerate mutase-like"/>
    <property type="match status" value="1"/>
</dbReference>
<dbReference type="EMBL" id="CADCTM010000871">
    <property type="protein sequence ID" value="CAA9299385.1"/>
    <property type="molecule type" value="Genomic_DNA"/>
</dbReference>
<evidence type="ECO:0000256" key="1">
    <source>
        <dbReference type="PIRSR" id="PIRSR613078-2"/>
    </source>
</evidence>
<evidence type="ECO:0000313" key="2">
    <source>
        <dbReference type="EMBL" id="CAA9299385.1"/>
    </source>
</evidence>
<dbReference type="SMART" id="SM00855">
    <property type="entry name" value="PGAM"/>
    <property type="match status" value="1"/>
</dbReference>
<dbReference type="Pfam" id="PF00300">
    <property type="entry name" value="His_Phos_1"/>
    <property type="match status" value="1"/>
</dbReference>
<accession>A0A6J4K8V4</accession>